<keyword evidence="2" id="KW-1185">Reference proteome</keyword>
<dbReference type="Proteomes" id="UP000777482">
    <property type="component" value="Unassembled WGS sequence"/>
</dbReference>
<name>A0A9P6VVR4_RHOMI</name>
<accession>A0A9P6VVR4</accession>
<reference evidence="1 2" key="1">
    <citation type="submission" date="2020-11" db="EMBL/GenBank/DDBJ databases">
        <title>Kefir isolates.</title>
        <authorList>
            <person name="Marcisauskas S."/>
            <person name="Kim Y."/>
            <person name="Blasche S."/>
        </authorList>
    </citation>
    <scope>NUCLEOTIDE SEQUENCE [LARGE SCALE GENOMIC DNA]</scope>
    <source>
        <strain evidence="1 2">KR</strain>
    </source>
</reference>
<sequence length="284" mass="31212">MIERFVASTEASTSQSKLGSMLYEYLNAREVTYLVFTLHPEPSDGVKRLVTLLRLTRTPSLTPIVEMLLPVFDCDTVNEILDVDLDSLAHALELDYVLGFAPLFTDRREPKYQLHLGRAFAQSDQEAAATAEAPNAKPKMLALAAARPLLLSLQRQLGANNKPFRKAFKDKDTFPVALDLELGVLLKQNEELGQWSDGVSAGAVGPLAAHSASQLKMALSVRWSGGTATDTTHIMRKEAMYTLVKTGSANFTQPDLVLSRDLESGNFGERRTICGMIILNSDEE</sequence>
<evidence type="ECO:0000313" key="2">
    <source>
        <dbReference type="Proteomes" id="UP000777482"/>
    </source>
</evidence>
<gene>
    <name evidence="1" type="ORF">C6P46_007128</name>
</gene>
<dbReference type="EMBL" id="PUHQ01000098">
    <property type="protein sequence ID" value="KAG0656408.1"/>
    <property type="molecule type" value="Genomic_DNA"/>
</dbReference>
<comment type="caution">
    <text evidence="1">The sequence shown here is derived from an EMBL/GenBank/DDBJ whole genome shotgun (WGS) entry which is preliminary data.</text>
</comment>
<organism evidence="1 2">
    <name type="scientific">Rhodotorula mucilaginosa</name>
    <name type="common">Yeast</name>
    <name type="synonym">Rhodotorula rubra</name>
    <dbReference type="NCBI Taxonomy" id="5537"/>
    <lineage>
        <taxon>Eukaryota</taxon>
        <taxon>Fungi</taxon>
        <taxon>Dikarya</taxon>
        <taxon>Basidiomycota</taxon>
        <taxon>Pucciniomycotina</taxon>
        <taxon>Microbotryomycetes</taxon>
        <taxon>Sporidiobolales</taxon>
        <taxon>Sporidiobolaceae</taxon>
        <taxon>Rhodotorula</taxon>
    </lineage>
</organism>
<dbReference type="AlphaFoldDB" id="A0A9P6VVR4"/>
<proteinExistence type="predicted"/>
<protein>
    <submittedName>
        <fullName evidence="1">Uncharacterized protein</fullName>
    </submittedName>
</protein>
<evidence type="ECO:0000313" key="1">
    <source>
        <dbReference type="EMBL" id="KAG0656408.1"/>
    </source>
</evidence>